<dbReference type="Pfam" id="PF25976">
    <property type="entry name" value="LpqB_N"/>
    <property type="match status" value="1"/>
</dbReference>
<proteinExistence type="predicted"/>
<organism evidence="2">
    <name type="scientific">freshwater metagenome</name>
    <dbReference type="NCBI Taxonomy" id="449393"/>
    <lineage>
        <taxon>unclassified sequences</taxon>
        <taxon>metagenomes</taxon>
        <taxon>ecological metagenomes</taxon>
    </lineage>
</organism>
<dbReference type="PROSITE" id="PS51257">
    <property type="entry name" value="PROKAR_LIPOPROTEIN"/>
    <property type="match status" value="1"/>
</dbReference>
<dbReference type="InterPro" id="IPR018910">
    <property type="entry name" value="LpqB_C"/>
</dbReference>
<protein>
    <submittedName>
        <fullName evidence="2">Unannotated protein</fullName>
    </submittedName>
</protein>
<dbReference type="Pfam" id="PF10646">
    <property type="entry name" value="Germane"/>
    <property type="match status" value="1"/>
</dbReference>
<reference evidence="2" key="1">
    <citation type="submission" date="2020-05" db="EMBL/GenBank/DDBJ databases">
        <authorList>
            <person name="Chiriac C."/>
            <person name="Salcher M."/>
            <person name="Ghai R."/>
            <person name="Kavagutti S V."/>
        </authorList>
    </citation>
    <scope>NUCLEOTIDE SEQUENCE</scope>
</reference>
<dbReference type="InterPro" id="IPR059026">
    <property type="entry name" value="LpqB_N"/>
</dbReference>
<gene>
    <name evidence="2" type="ORF">UFOPK2809_00790</name>
</gene>
<dbReference type="AlphaFoldDB" id="A0A6J6TPX0"/>
<sequence length="570" mass="59877">MRRFAICLAATMLLTGCGSLPGSLTAQVPTSGPIQQGAQVNLDRKDQFIRVIARSPRDGMTPTQIVQGFLDASASFDGDHAVAREYLTGSANSRWLPQLQVSVYDGAAVITSSGNSVTLTASQTGKIDEIGRYVVATPGQDLRSSFQLVRDGTQWRIDRLPQGLLLSASDVDRAYRSFAVYFFNPSFSALVPDARMVPVLGPGQGTTLVRYLLDGPSDWLAPAVRTGFPDGVVLNIESVPIDGGVARVDLKSAALLADDATREAFSQQLVWTLGQLSDVTSVEITAGGQQLVVPGVSSPQPVDAWPEVNPEALPDNSSGYVARSRSVVRLGINTDRAVPGEAGSGVVSFLRFAIDRLSTAVAGIDADGTLWRGAIAQDAPLLTLVRGEALSAPVFDSDENIWVVNALTGLTRVDRIGRRAEVEVGGLPAESALLAAVPSRDGTRCALIVQTAVRTTLYVGVIVRATAGAPMAVADPIRVETRLTEAISVSWSGANSLIVLGSDGAESLQVFDLNLARGSVNGIGAPEAPVMVASAPGLPPLVGAADGWIYEYVGSTWRKRTSGTSPAYPN</sequence>
<dbReference type="EMBL" id="CAEZZA010000092">
    <property type="protein sequence ID" value="CAB4748794.1"/>
    <property type="molecule type" value="Genomic_DNA"/>
</dbReference>
<dbReference type="Pfam" id="PF10647">
    <property type="entry name" value="Gmad1"/>
    <property type="match status" value="1"/>
</dbReference>
<dbReference type="SMART" id="SM00909">
    <property type="entry name" value="Germane"/>
    <property type="match status" value="1"/>
</dbReference>
<evidence type="ECO:0000259" key="1">
    <source>
        <dbReference type="SMART" id="SM00909"/>
    </source>
</evidence>
<accession>A0A6J6TPX0</accession>
<feature type="domain" description="GerMN" evidence="1">
    <location>
        <begin position="205"/>
        <end position="295"/>
    </location>
</feature>
<dbReference type="InterPro" id="IPR019606">
    <property type="entry name" value="GerMN"/>
</dbReference>
<name>A0A6J6TPX0_9ZZZZ</name>
<evidence type="ECO:0000313" key="2">
    <source>
        <dbReference type="EMBL" id="CAB4748794.1"/>
    </source>
</evidence>